<dbReference type="SUPFAM" id="SSF53474">
    <property type="entry name" value="alpha/beta-Hydrolases"/>
    <property type="match status" value="1"/>
</dbReference>
<dbReference type="OrthoDB" id="408373at2759"/>
<keyword evidence="3" id="KW-1185">Reference proteome</keyword>
<comment type="caution">
    <text evidence="2">The sequence shown here is derived from an EMBL/GenBank/DDBJ whole genome shotgun (WGS) entry which is preliminary data.</text>
</comment>
<gene>
    <name evidence="2" type="ORF">EIP91_006588</name>
</gene>
<sequence>MPAPTIVQGRYVTSTDGTSIWADDAGVKPELGGIPVVFIHGFACTALVWEKQFSDPMLRKNLYMIRYEIRGHGRSDHPLVAEAYTGQRYAEDFMAVCEAFGVEKPFVCAWSFGALMPVDIVEAFGPDVMSGVIYPGGPGITQELHAKYVSPFLAEFIVLITNDADQVNQAANMFVDSCLHNPQGMLPFEKRLQWLAGFLLPSSTARMRTLMRTQESGRWEREFRPCKPHLLIQGTKDRHTVTEKLIPVVKETFPHVEIKVVEDVGHAVCWEAPEQHNKYLLEFVRRHHRKPAEASSGGWGIASLLSGLLPA</sequence>
<dbReference type="InterPro" id="IPR029058">
    <property type="entry name" value="AB_hydrolase_fold"/>
</dbReference>
<organism evidence="2 3">
    <name type="scientific">Steccherinum ochraceum</name>
    <dbReference type="NCBI Taxonomy" id="92696"/>
    <lineage>
        <taxon>Eukaryota</taxon>
        <taxon>Fungi</taxon>
        <taxon>Dikarya</taxon>
        <taxon>Basidiomycota</taxon>
        <taxon>Agaricomycotina</taxon>
        <taxon>Agaricomycetes</taxon>
        <taxon>Polyporales</taxon>
        <taxon>Steccherinaceae</taxon>
        <taxon>Steccherinum</taxon>
    </lineage>
</organism>
<name>A0A4R0R808_9APHY</name>
<dbReference type="EMBL" id="RWJN01000354">
    <property type="protein sequence ID" value="TCD62666.1"/>
    <property type="molecule type" value="Genomic_DNA"/>
</dbReference>
<dbReference type="STRING" id="92696.A0A4R0R808"/>
<dbReference type="Gene3D" id="3.40.50.1820">
    <property type="entry name" value="alpha/beta hydrolase"/>
    <property type="match status" value="1"/>
</dbReference>
<dbReference type="GO" id="GO:0047372">
    <property type="term" value="F:monoacylglycerol lipase activity"/>
    <property type="evidence" value="ECO:0007669"/>
    <property type="project" value="TreeGrafter"/>
</dbReference>
<dbReference type="InterPro" id="IPR000073">
    <property type="entry name" value="AB_hydrolase_1"/>
</dbReference>
<evidence type="ECO:0000259" key="1">
    <source>
        <dbReference type="Pfam" id="PF12697"/>
    </source>
</evidence>
<dbReference type="InterPro" id="IPR050266">
    <property type="entry name" value="AB_hydrolase_sf"/>
</dbReference>
<dbReference type="PANTHER" id="PTHR43798:SF5">
    <property type="entry name" value="MONOACYLGLYCEROL LIPASE ABHD6"/>
    <property type="match status" value="1"/>
</dbReference>
<dbReference type="AlphaFoldDB" id="A0A4R0R808"/>
<evidence type="ECO:0000313" key="2">
    <source>
        <dbReference type="EMBL" id="TCD62666.1"/>
    </source>
</evidence>
<accession>A0A4R0R808</accession>
<dbReference type="GO" id="GO:0046464">
    <property type="term" value="P:acylglycerol catabolic process"/>
    <property type="evidence" value="ECO:0007669"/>
    <property type="project" value="TreeGrafter"/>
</dbReference>
<dbReference type="GO" id="GO:0016020">
    <property type="term" value="C:membrane"/>
    <property type="evidence" value="ECO:0007669"/>
    <property type="project" value="TreeGrafter"/>
</dbReference>
<reference evidence="2 3" key="1">
    <citation type="submission" date="2018-11" db="EMBL/GenBank/DDBJ databases">
        <title>Genome assembly of Steccherinum ochraceum LE-BIN_3174, the white-rot fungus of the Steccherinaceae family (The Residual Polyporoid clade, Polyporales, Basidiomycota).</title>
        <authorList>
            <person name="Fedorova T.V."/>
            <person name="Glazunova O.A."/>
            <person name="Landesman E.O."/>
            <person name="Moiseenko K.V."/>
            <person name="Psurtseva N.V."/>
            <person name="Savinova O.S."/>
            <person name="Shakhova N.V."/>
            <person name="Tyazhelova T.V."/>
            <person name="Vasina D.V."/>
        </authorList>
    </citation>
    <scope>NUCLEOTIDE SEQUENCE [LARGE SCALE GENOMIC DNA]</scope>
    <source>
        <strain evidence="2 3">LE-BIN_3174</strain>
    </source>
</reference>
<protein>
    <recommendedName>
        <fullName evidence="1">AB hydrolase-1 domain-containing protein</fullName>
    </recommendedName>
</protein>
<feature type="domain" description="AB hydrolase-1" evidence="1">
    <location>
        <begin position="36"/>
        <end position="274"/>
    </location>
</feature>
<evidence type="ECO:0000313" key="3">
    <source>
        <dbReference type="Proteomes" id="UP000292702"/>
    </source>
</evidence>
<dbReference type="Proteomes" id="UP000292702">
    <property type="component" value="Unassembled WGS sequence"/>
</dbReference>
<dbReference type="PANTHER" id="PTHR43798">
    <property type="entry name" value="MONOACYLGLYCEROL LIPASE"/>
    <property type="match status" value="1"/>
</dbReference>
<proteinExistence type="predicted"/>
<dbReference type="Pfam" id="PF12697">
    <property type="entry name" value="Abhydrolase_6"/>
    <property type="match status" value="1"/>
</dbReference>